<keyword evidence="2" id="KW-0813">Transport</keyword>
<dbReference type="RefSeq" id="WP_018484489.1">
    <property type="nucleotide sequence ID" value="NZ_CP025015.1"/>
</dbReference>
<evidence type="ECO:0000256" key="2">
    <source>
        <dbReference type="ARBA" id="ARBA00022448"/>
    </source>
</evidence>
<gene>
    <name evidence="6" type="primary">aapJ</name>
    <name evidence="6" type="ORF">CUJ84_pRLN3000087</name>
</gene>
<name>A0A2K9ZG48_RHILE</name>
<evidence type="ECO:0000256" key="4">
    <source>
        <dbReference type="SAM" id="SignalP"/>
    </source>
</evidence>
<dbReference type="PANTHER" id="PTHR30085">
    <property type="entry name" value="AMINO ACID ABC TRANSPORTER PERMEASE"/>
    <property type="match status" value="1"/>
</dbReference>
<dbReference type="SMART" id="SM00062">
    <property type="entry name" value="PBPb"/>
    <property type="match status" value="1"/>
</dbReference>
<feature type="signal peptide" evidence="4">
    <location>
        <begin position="1"/>
        <end position="22"/>
    </location>
</feature>
<evidence type="ECO:0000259" key="5">
    <source>
        <dbReference type="SMART" id="SM00062"/>
    </source>
</evidence>
<dbReference type="InterPro" id="IPR051455">
    <property type="entry name" value="Bact_solute-bind_prot3"/>
</dbReference>
<evidence type="ECO:0000313" key="6">
    <source>
        <dbReference type="EMBL" id="AUW47225.1"/>
    </source>
</evidence>
<dbReference type="Proteomes" id="UP000238523">
    <property type="component" value="Plasmid pRLN3"/>
</dbReference>
<dbReference type="Gene3D" id="3.40.190.10">
    <property type="entry name" value="Periplasmic binding protein-like II"/>
    <property type="match status" value="2"/>
</dbReference>
<evidence type="ECO:0000256" key="1">
    <source>
        <dbReference type="ARBA" id="ARBA00010333"/>
    </source>
</evidence>
<organism evidence="6 7">
    <name type="scientific">Rhizobium leguminosarum</name>
    <dbReference type="NCBI Taxonomy" id="384"/>
    <lineage>
        <taxon>Bacteria</taxon>
        <taxon>Pseudomonadati</taxon>
        <taxon>Pseudomonadota</taxon>
        <taxon>Alphaproteobacteria</taxon>
        <taxon>Hyphomicrobiales</taxon>
        <taxon>Rhizobiaceae</taxon>
        <taxon>Rhizobium/Agrobacterium group</taxon>
        <taxon>Rhizobium</taxon>
    </lineage>
</organism>
<geneLocation type="plasmid" evidence="7">
    <name>prln3</name>
</geneLocation>
<protein>
    <submittedName>
        <fullName evidence="6">Amino-acid transporter subunit</fullName>
    </submittedName>
</protein>
<dbReference type="AlphaFoldDB" id="A0A2K9ZG48"/>
<evidence type="ECO:0000313" key="7">
    <source>
        <dbReference type="Proteomes" id="UP000238523"/>
    </source>
</evidence>
<feature type="domain" description="Solute-binding protein family 3/N-terminal" evidence="5">
    <location>
        <begin position="41"/>
        <end position="271"/>
    </location>
</feature>
<proteinExistence type="inferred from homology"/>
<comment type="similarity">
    <text evidence="1">Belongs to the bacterial solute-binding protein 3 family.</text>
</comment>
<evidence type="ECO:0000256" key="3">
    <source>
        <dbReference type="ARBA" id="ARBA00022729"/>
    </source>
</evidence>
<feature type="chain" id="PRO_5014720416" evidence="4">
    <location>
        <begin position="23"/>
        <end position="341"/>
    </location>
</feature>
<dbReference type="GO" id="GO:0006865">
    <property type="term" value="P:amino acid transport"/>
    <property type="evidence" value="ECO:0007669"/>
    <property type="project" value="TreeGrafter"/>
</dbReference>
<accession>A0A2K9ZG48</accession>
<keyword evidence="3 4" id="KW-0732">Signal</keyword>
<sequence>MKFSIMGFVAAAFMASAGMAKAQETVPLTSKTLDAVKVRGQLSCGVIGVSPGFSLPDSQGVMRGIDADQCRAVAAATLGDAEKVKWVVLTPQQRFTALQSGEVDVVYANVTWTMTRESQLGLQFPNIYYYDGIGFMVKKSLGIADASGLDGGSLCMLTGGTTELSVQEYFSLHKMTYTPVLFSEGEEARKALLADRCDAYVSDASDLAASKAARGEAGNDLLILPERITAEPLGGVVRKGDERWFDIVRWTHYAMVNAEVLGIDSKNLDKSLASENPAVRRFLGLEGELGQTLGLSNDFTQKIIKQVGNFGEVWDRNIVGVDRGMNDVWTKGGLQYSPPFR</sequence>
<dbReference type="EMBL" id="CP025015">
    <property type="protein sequence ID" value="AUW47225.1"/>
    <property type="molecule type" value="Genomic_DNA"/>
</dbReference>
<dbReference type="PANTHER" id="PTHR30085:SF7">
    <property type="entry name" value="AMINO-ACID ABC TRANSPORTER-BINDING PROTEIN YHDW-RELATED"/>
    <property type="match status" value="1"/>
</dbReference>
<dbReference type="SUPFAM" id="SSF53850">
    <property type="entry name" value="Periplasmic binding protein-like II"/>
    <property type="match status" value="1"/>
</dbReference>
<keyword evidence="6" id="KW-0614">Plasmid</keyword>
<dbReference type="CDD" id="cd13692">
    <property type="entry name" value="PBP2_BztA"/>
    <property type="match status" value="1"/>
</dbReference>
<dbReference type="InterPro" id="IPR001638">
    <property type="entry name" value="Solute-binding_3/MltF_N"/>
</dbReference>
<reference evidence="6 7" key="1">
    <citation type="submission" date="2017-11" db="EMBL/GenBank/DDBJ databases">
        <title>Complete genome of Rhizobium leguminosarum Norway, an ineffective micro-symbiont.</title>
        <authorList>
            <person name="Hoffrichter A."/>
            <person name="Liang J."/>
            <person name="Brachmann A."/>
            <person name="Marin M."/>
        </authorList>
    </citation>
    <scope>NUCLEOTIDE SEQUENCE [LARGE SCALE GENOMIC DNA]</scope>
    <source>
        <strain evidence="6 7">Norway</strain>
        <plasmid evidence="7">Plasmid prln3</plasmid>
    </source>
</reference>
<dbReference type="Pfam" id="PF00497">
    <property type="entry name" value="SBP_bac_3"/>
    <property type="match status" value="1"/>
</dbReference>